<evidence type="ECO:0000313" key="3">
    <source>
        <dbReference type="EMBL" id="KAH1047453.1"/>
    </source>
</evidence>
<organism evidence="1 5">
    <name type="scientific">Gossypium stocksii</name>
    <dbReference type="NCBI Taxonomy" id="47602"/>
    <lineage>
        <taxon>Eukaryota</taxon>
        <taxon>Viridiplantae</taxon>
        <taxon>Streptophyta</taxon>
        <taxon>Embryophyta</taxon>
        <taxon>Tracheophyta</taxon>
        <taxon>Spermatophyta</taxon>
        <taxon>Magnoliopsida</taxon>
        <taxon>eudicotyledons</taxon>
        <taxon>Gunneridae</taxon>
        <taxon>Pentapetalae</taxon>
        <taxon>rosids</taxon>
        <taxon>malvids</taxon>
        <taxon>Malvales</taxon>
        <taxon>Malvaceae</taxon>
        <taxon>Malvoideae</taxon>
        <taxon>Gossypium</taxon>
    </lineage>
</organism>
<reference evidence="1" key="1">
    <citation type="journal article" date="2021" name="Plant Biotechnol. J.">
        <title>Multi-omics assisted identification of the key and species-specific regulatory components of drought-tolerant mechanisms in Gossypium stocksii.</title>
        <authorList>
            <person name="Yu D."/>
            <person name="Ke L."/>
            <person name="Zhang D."/>
            <person name="Wu Y."/>
            <person name="Sun Y."/>
            <person name="Mei J."/>
            <person name="Sun J."/>
            <person name="Sun Y."/>
        </authorList>
    </citation>
    <scope>NUCLEOTIDE SEQUENCE</scope>
    <source>
        <tissue evidence="1">Leaf</tissue>
    </source>
</reference>
<name>A0A9D3U5C7_9ROSI</name>
<gene>
    <name evidence="3" type="ORF">J1N35_038237</name>
    <name evidence="4" type="ORF">J1N35_038239</name>
    <name evidence="1" type="ORF">J1N35_046196</name>
    <name evidence="2" type="ORF">J1N35_046199</name>
</gene>
<evidence type="ECO:0000313" key="1">
    <source>
        <dbReference type="EMBL" id="KAH1030174.1"/>
    </source>
</evidence>
<evidence type="ECO:0000313" key="4">
    <source>
        <dbReference type="EMBL" id="KAH1047455.1"/>
    </source>
</evidence>
<dbReference type="EMBL" id="JAIQCV010000011">
    <property type="protein sequence ID" value="KAH1047455.1"/>
    <property type="molecule type" value="Genomic_DNA"/>
</dbReference>
<evidence type="ECO:0000313" key="5">
    <source>
        <dbReference type="Proteomes" id="UP000828251"/>
    </source>
</evidence>
<sequence length="156" mass="17486">MSNKMTQMMEMLREISEALTSQEDVVHDVLNSNHDDHCIIKNHPNLDDGNQYEFGIGDCVDELNVPKGVPNLINGETNIIVDEAADVKIEVTSNMELKSILNESVEEPIHFLSIAEKMPTEEVNEFDLFSSDKGNKARVSKTSHDMEGRKLEAVIT</sequence>
<dbReference type="EMBL" id="JAIQCV010000100">
    <property type="protein sequence ID" value="KAH1030174.1"/>
    <property type="molecule type" value="Genomic_DNA"/>
</dbReference>
<dbReference type="Proteomes" id="UP000828251">
    <property type="component" value="Unassembled WGS sequence"/>
</dbReference>
<evidence type="ECO:0000313" key="2">
    <source>
        <dbReference type="EMBL" id="KAH1030177.1"/>
    </source>
</evidence>
<dbReference type="EMBL" id="JAIQCV010000100">
    <property type="protein sequence ID" value="KAH1030177.1"/>
    <property type="molecule type" value="Genomic_DNA"/>
</dbReference>
<dbReference type="AlphaFoldDB" id="A0A9D3U5C7"/>
<protein>
    <submittedName>
        <fullName evidence="1">Uncharacterized protein</fullName>
    </submittedName>
</protein>
<keyword evidence="5" id="KW-1185">Reference proteome</keyword>
<accession>A0A9D3U5C7</accession>
<dbReference type="EMBL" id="JAIQCV010000011">
    <property type="protein sequence ID" value="KAH1047453.1"/>
    <property type="molecule type" value="Genomic_DNA"/>
</dbReference>
<comment type="caution">
    <text evidence="1">The sequence shown here is derived from an EMBL/GenBank/DDBJ whole genome shotgun (WGS) entry which is preliminary data.</text>
</comment>
<proteinExistence type="predicted"/>